<dbReference type="Proteomes" id="UP001141552">
    <property type="component" value="Unassembled WGS sequence"/>
</dbReference>
<dbReference type="PANTHER" id="PTHR44259">
    <property type="entry name" value="OS07G0183000 PROTEIN-RELATED"/>
    <property type="match status" value="1"/>
</dbReference>
<name>A0A9Q0GBA5_9ROSI</name>
<dbReference type="Gene3D" id="1.20.1280.50">
    <property type="match status" value="1"/>
</dbReference>
<dbReference type="InterPro" id="IPR005174">
    <property type="entry name" value="KIB1-4_b-propeller"/>
</dbReference>
<protein>
    <recommendedName>
        <fullName evidence="1">F-box domain-containing protein</fullName>
    </recommendedName>
</protein>
<organism evidence="2 3">
    <name type="scientific">Turnera subulata</name>
    <dbReference type="NCBI Taxonomy" id="218843"/>
    <lineage>
        <taxon>Eukaryota</taxon>
        <taxon>Viridiplantae</taxon>
        <taxon>Streptophyta</taxon>
        <taxon>Embryophyta</taxon>
        <taxon>Tracheophyta</taxon>
        <taxon>Spermatophyta</taxon>
        <taxon>Magnoliopsida</taxon>
        <taxon>eudicotyledons</taxon>
        <taxon>Gunneridae</taxon>
        <taxon>Pentapetalae</taxon>
        <taxon>rosids</taxon>
        <taxon>fabids</taxon>
        <taxon>Malpighiales</taxon>
        <taxon>Passifloraceae</taxon>
        <taxon>Turnera</taxon>
    </lineage>
</organism>
<evidence type="ECO:0000313" key="2">
    <source>
        <dbReference type="EMBL" id="KAJ4846578.1"/>
    </source>
</evidence>
<evidence type="ECO:0000259" key="1">
    <source>
        <dbReference type="SMART" id="SM00256"/>
    </source>
</evidence>
<reference evidence="2" key="1">
    <citation type="submission" date="2022-02" db="EMBL/GenBank/DDBJ databases">
        <authorList>
            <person name="Henning P.M."/>
            <person name="McCubbin A.G."/>
            <person name="Shore J.S."/>
        </authorList>
    </citation>
    <scope>NUCLEOTIDE SEQUENCE</scope>
    <source>
        <strain evidence="2">F60SS</strain>
        <tissue evidence="2">Leaves</tissue>
    </source>
</reference>
<dbReference type="InterPro" id="IPR050942">
    <property type="entry name" value="F-box_BR-signaling"/>
</dbReference>
<dbReference type="SUPFAM" id="SSF81383">
    <property type="entry name" value="F-box domain"/>
    <property type="match status" value="1"/>
</dbReference>
<keyword evidence="3" id="KW-1185">Reference proteome</keyword>
<dbReference type="Pfam" id="PF00646">
    <property type="entry name" value="F-box"/>
    <property type="match status" value="1"/>
</dbReference>
<sequence>MSGKKKRSMGMGTSATSYGYELPDDALRLIFSKMCCTSTELIRLRLVCKSWKRLLEGRDIRPIDRLPWIMSHRWVDHVRSVCQLYVPSEKKTYTIENVFQVEEDRGQIIDADLLDSKHGWVMFQQTEIGKAGYPMFMYCPFTGEVIRDLPNLNELVGGATFSSSSPTSEECVFFAHRHVGNGIGEISICRRGDEAWKTIQFVNEKPFTVVGGVVYSNGAFYCLFREGALGAFTVATQEWVMLFPGSAESSYLNYLIESDDARLLMVQPAAYASAEFTNIKPFRFDFRRRIWVQEPAGCMDRRVVFLGGRLNPFAVPAEGEASAFAGALIDLGHDQVIYSNNTRDFLSTVDAYSNAKIKNRNLGRLVWIQPPNSVAS</sequence>
<dbReference type="InterPro" id="IPR036047">
    <property type="entry name" value="F-box-like_dom_sf"/>
</dbReference>
<dbReference type="SMART" id="SM00256">
    <property type="entry name" value="FBOX"/>
    <property type="match status" value="1"/>
</dbReference>
<dbReference type="EMBL" id="JAKUCV010001398">
    <property type="protein sequence ID" value="KAJ4846578.1"/>
    <property type="molecule type" value="Genomic_DNA"/>
</dbReference>
<dbReference type="OrthoDB" id="1863935at2759"/>
<dbReference type="Pfam" id="PF03478">
    <property type="entry name" value="Beta-prop_KIB1-4"/>
    <property type="match status" value="1"/>
</dbReference>
<dbReference type="InterPro" id="IPR001810">
    <property type="entry name" value="F-box_dom"/>
</dbReference>
<gene>
    <name evidence="2" type="ORF">Tsubulata_038050</name>
</gene>
<comment type="caution">
    <text evidence="2">The sequence shown here is derived from an EMBL/GenBank/DDBJ whole genome shotgun (WGS) entry which is preliminary data.</text>
</comment>
<proteinExistence type="predicted"/>
<feature type="domain" description="F-box" evidence="1">
    <location>
        <begin position="22"/>
        <end position="64"/>
    </location>
</feature>
<dbReference type="PANTHER" id="PTHR44259:SF114">
    <property type="entry name" value="OS06G0707300 PROTEIN"/>
    <property type="match status" value="1"/>
</dbReference>
<accession>A0A9Q0GBA5</accession>
<reference evidence="2" key="2">
    <citation type="journal article" date="2023" name="Plants (Basel)">
        <title>Annotation of the Turnera subulata (Passifloraceae) Draft Genome Reveals the S-Locus Evolved after the Divergence of Turneroideae from Passifloroideae in a Stepwise Manner.</title>
        <authorList>
            <person name="Henning P.M."/>
            <person name="Roalson E.H."/>
            <person name="Mir W."/>
            <person name="McCubbin A.G."/>
            <person name="Shore J.S."/>
        </authorList>
    </citation>
    <scope>NUCLEOTIDE SEQUENCE</scope>
    <source>
        <strain evidence="2">F60SS</strain>
    </source>
</reference>
<dbReference type="AlphaFoldDB" id="A0A9Q0GBA5"/>
<evidence type="ECO:0000313" key="3">
    <source>
        <dbReference type="Proteomes" id="UP001141552"/>
    </source>
</evidence>